<evidence type="ECO:0000313" key="2">
    <source>
        <dbReference type="Proteomes" id="UP000032142"/>
    </source>
</evidence>
<dbReference type="Proteomes" id="UP000032142">
    <property type="component" value="Unassembled WGS sequence"/>
</dbReference>
<proteinExistence type="predicted"/>
<sequence>MIKLTIPKCSIDSCDRSLRLPLNL</sequence>
<keyword evidence="2" id="KW-1185">Reference proteome</keyword>
<comment type="caution">
    <text evidence="1">The sequence shown here is derived from an EMBL/GenBank/DDBJ whole genome shotgun (WGS) entry which is preliminary data.</text>
</comment>
<accession>A0A0B0MKE9</accession>
<organism evidence="1 2">
    <name type="scientific">Gossypium arboreum</name>
    <name type="common">Tree cotton</name>
    <name type="synonym">Gossypium nanking</name>
    <dbReference type="NCBI Taxonomy" id="29729"/>
    <lineage>
        <taxon>Eukaryota</taxon>
        <taxon>Viridiplantae</taxon>
        <taxon>Streptophyta</taxon>
        <taxon>Embryophyta</taxon>
        <taxon>Tracheophyta</taxon>
        <taxon>Spermatophyta</taxon>
        <taxon>Magnoliopsida</taxon>
        <taxon>eudicotyledons</taxon>
        <taxon>Gunneridae</taxon>
        <taxon>Pentapetalae</taxon>
        <taxon>rosids</taxon>
        <taxon>malvids</taxon>
        <taxon>Malvales</taxon>
        <taxon>Malvaceae</taxon>
        <taxon>Malvoideae</taxon>
        <taxon>Gossypium</taxon>
    </lineage>
</organism>
<protein>
    <submittedName>
        <fullName evidence="1">Uncharacterized protein</fullName>
    </submittedName>
</protein>
<name>A0A0B0MKE9_GOSAR</name>
<evidence type="ECO:0000313" key="1">
    <source>
        <dbReference type="EMBL" id="KHF99938.1"/>
    </source>
</evidence>
<dbReference type="EMBL" id="JRRC01103892">
    <property type="protein sequence ID" value="KHF99938.1"/>
    <property type="molecule type" value="Genomic_DNA"/>
</dbReference>
<gene>
    <name evidence="1" type="ORF">F383_16727</name>
</gene>
<dbReference type="AlphaFoldDB" id="A0A0B0MKE9"/>
<reference evidence="2" key="1">
    <citation type="submission" date="2014-09" db="EMBL/GenBank/DDBJ databases">
        <authorList>
            <person name="Mudge J."/>
            <person name="Ramaraj T."/>
            <person name="Lindquist I.E."/>
            <person name="Bharti A.K."/>
            <person name="Sundararajan A."/>
            <person name="Cameron C.T."/>
            <person name="Woodward J.E."/>
            <person name="May G.D."/>
            <person name="Brubaker C."/>
            <person name="Broadhvest J."/>
            <person name="Wilkins T.A."/>
        </authorList>
    </citation>
    <scope>NUCLEOTIDE SEQUENCE</scope>
    <source>
        <strain evidence="2">cv. AKA8401</strain>
    </source>
</reference>